<evidence type="ECO:0000313" key="2">
    <source>
        <dbReference type="EMBL" id="HII46766.1"/>
    </source>
</evidence>
<feature type="transmembrane region" description="Helical" evidence="1">
    <location>
        <begin position="37"/>
        <end position="61"/>
    </location>
</feature>
<protein>
    <recommendedName>
        <fullName evidence="4">DUF4345 domain-containing protein</fullName>
    </recommendedName>
</protein>
<keyword evidence="1" id="KW-1133">Transmembrane helix</keyword>
<dbReference type="EMBL" id="DUJP01000021">
    <property type="protein sequence ID" value="HII46766.1"/>
    <property type="molecule type" value="Genomic_DNA"/>
</dbReference>
<reference evidence="2" key="1">
    <citation type="journal article" date="2020" name="bioRxiv">
        <title>A rank-normalized archaeal taxonomy based on genome phylogeny resolves widespread incomplete and uneven classifications.</title>
        <authorList>
            <person name="Rinke C."/>
            <person name="Chuvochina M."/>
            <person name="Mussig A.J."/>
            <person name="Chaumeil P.-A."/>
            <person name="Waite D.W."/>
            <person name="Whitman W.B."/>
            <person name="Parks D.H."/>
            <person name="Hugenholtz P."/>
        </authorList>
    </citation>
    <scope>NUCLEOTIDE SEQUENCE</scope>
    <source>
        <strain evidence="2">UBA8839</strain>
    </source>
</reference>
<feature type="transmembrane region" description="Helical" evidence="1">
    <location>
        <begin position="98"/>
        <end position="119"/>
    </location>
</feature>
<evidence type="ECO:0000256" key="1">
    <source>
        <dbReference type="SAM" id="Phobius"/>
    </source>
</evidence>
<gene>
    <name evidence="2" type="ORF">HA333_04775</name>
</gene>
<keyword evidence="1" id="KW-0812">Transmembrane</keyword>
<feature type="transmembrane region" description="Helical" evidence="1">
    <location>
        <begin position="6"/>
        <end position="25"/>
    </location>
</feature>
<sequence length="121" mass="13303">MSSLNIPYGKMFMEAVLVLLPVMFLKHFWTTIYTPRGRFLGGVAAKVIAVYEAAFYAALLTVPLGPLLAPAVVMALIHWAGAVLYLRGALARYKNLAPAYAVFEAVELLFLVFAAIWLARV</sequence>
<dbReference type="AlphaFoldDB" id="A0A832WEN8"/>
<dbReference type="Proteomes" id="UP000651120">
    <property type="component" value="Unassembled WGS sequence"/>
</dbReference>
<accession>A0A832WEN8</accession>
<keyword evidence="1" id="KW-0472">Membrane</keyword>
<evidence type="ECO:0008006" key="4">
    <source>
        <dbReference type="Google" id="ProtNLM"/>
    </source>
</evidence>
<name>A0A832WEN8_9CREN</name>
<evidence type="ECO:0000313" key="3">
    <source>
        <dbReference type="Proteomes" id="UP000651120"/>
    </source>
</evidence>
<comment type="caution">
    <text evidence="2">The sequence shown here is derived from an EMBL/GenBank/DDBJ whole genome shotgun (WGS) entry which is preliminary data.</text>
</comment>
<organism evidence="2 3">
    <name type="scientific">Pyrobaculum aerophilum</name>
    <dbReference type="NCBI Taxonomy" id="13773"/>
    <lineage>
        <taxon>Archaea</taxon>
        <taxon>Thermoproteota</taxon>
        <taxon>Thermoprotei</taxon>
        <taxon>Thermoproteales</taxon>
        <taxon>Thermoproteaceae</taxon>
        <taxon>Pyrobaculum</taxon>
    </lineage>
</organism>
<proteinExistence type="predicted"/>
<feature type="transmembrane region" description="Helical" evidence="1">
    <location>
        <begin position="67"/>
        <end position="86"/>
    </location>
</feature>